<evidence type="ECO:0000313" key="2">
    <source>
        <dbReference type="EMBL" id="NGO80401.1"/>
    </source>
</evidence>
<dbReference type="SUPFAM" id="SSF160631">
    <property type="entry name" value="SMI1/KNR4-like"/>
    <property type="match status" value="2"/>
</dbReference>
<gene>
    <name evidence="2" type="ORF">G6045_32800</name>
</gene>
<feature type="domain" description="Knr4/Smi1-like" evidence="1">
    <location>
        <begin position="30"/>
        <end position="173"/>
    </location>
</feature>
<dbReference type="InterPro" id="IPR018958">
    <property type="entry name" value="Knr4/Smi1-like_dom"/>
</dbReference>
<dbReference type="InterPro" id="IPR037883">
    <property type="entry name" value="Knr4/Smi1-like_sf"/>
</dbReference>
<accession>A0A6G4XUW9</accession>
<feature type="domain" description="Knr4/Smi1-like" evidence="1">
    <location>
        <begin position="241"/>
        <end position="380"/>
    </location>
</feature>
<keyword evidence="3" id="KW-1185">Reference proteome</keyword>
<dbReference type="Proteomes" id="UP000481109">
    <property type="component" value="Unassembled WGS sequence"/>
</dbReference>
<comment type="caution">
    <text evidence="2">The sequence shown here is derived from an EMBL/GenBank/DDBJ whole genome shotgun (WGS) entry which is preliminary data.</text>
</comment>
<dbReference type="Gene3D" id="3.40.1580.10">
    <property type="entry name" value="SMI1/KNR4-like"/>
    <property type="match status" value="1"/>
</dbReference>
<evidence type="ECO:0000313" key="3">
    <source>
        <dbReference type="Proteomes" id="UP000481109"/>
    </source>
</evidence>
<evidence type="ECO:0000259" key="1">
    <source>
        <dbReference type="SMART" id="SM00860"/>
    </source>
</evidence>
<proteinExistence type="predicted"/>
<protein>
    <submittedName>
        <fullName evidence="2">SMI1/KNR4 family protein</fullName>
    </submittedName>
</protein>
<name>A0A6G4XUW9_9ACTN</name>
<sequence length="414" mass="45070">MSEADVSLVRMELTGPAAAFAALVGPPPAPAPAVDWAAVEAWLEVPLPADYKALVSAYGPVEIGGPQGVRVRLHTPCVSVDGRYEYGSWLVETHRHSAIRPSMFTREQRVFLPTEGGLLVFGETSSGDHLFWDTSVSKDPDEWPVVLLTTNIAVMVDEPWVDYEVPLLELLSAAIRGGVPNPGEPGRKLGPLTPEVRVFAPLAGAGPWTRPAPGGYPDARQHAALTEGEGLPAVLDLIPPPLTPYRGQGSWDEVFERIGTRLPTDFMELAERYGGGTWSWWLTQCPPFDQGRYGLAADILEMLDGYRTLHEAHPQYHPMPPWPAPGGFLPCASTIDGDVVGWCTEGEPDDWRVMIHPRHAEQGEPLAGTFTATLLHWLRGNPPGNEGFRALPAGMDPLDVMFFEPYTEPSADPA</sequence>
<reference evidence="2 3" key="1">
    <citation type="submission" date="2020-02" db="EMBL/GenBank/DDBJ databases">
        <title>Whole-genome analyses of novel actinobacteria.</title>
        <authorList>
            <person name="Sahin N."/>
            <person name="Tokatli A."/>
        </authorList>
    </citation>
    <scope>NUCLEOTIDE SEQUENCE [LARGE SCALE GENOMIC DNA]</scope>
    <source>
        <strain evidence="2 3">YC504</strain>
    </source>
</reference>
<dbReference type="EMBL" id="JAAKZW010000214">
    <property type="protein sequence ID" value="NGO80401.1"/>
    <property type="molecule type" value="Genomic_DNA"/>
</dbReference>
<dbReference type="AlphaFoldDB" id="A0A6G4XUW9"/>
<organism evidence="2 3">
    <name type="scientific">Streptomyces mesophilus</name>
    <dbReference type="NCBI Taxonomy" id="1775132"/>
    <lineage>
        <taxon>Bacteria</taxon>
        <taxon>Bacillati</taxon>
        <taxon>Actinomycetota</taxon>
        <taxon>Actinomycetes</taxon>
        <taxon>Kitasatosporales</taxon>
        <taxon>Streptomycetaceae</taxon>
        <taxon>Streptomyces</taxon>
    </lineage>
</organism>
<dbReference type="SMART" id="SM00860">
    <property type="entry name" value="SMI1_KNR4"/>
    <property type="match status" value="2"/>
</dbReference>